<evidence type="ECO:0000256" key="3">
    <source>
        <dbReference type="SAM" id="Phobius"/>
    </source>
</evidence>
<dbReference type="PANTHER" id="PTHR30469:SF33">
    <property type="entry name" value="SLR1207 PROTEIN"/>
    <property type="match status" value="1"/>
</dbReference>
<evidence type="ECO:0000256" key="2">
    <source>
        <dbReference type="SAM" id="Coils"/>
    </source>
</evidence>
<dbReference type="RefSeq" id="WP_015820009.1">
    <property type="nucleotide sequence ID" value="NC_012997.1"/>
</dbReference>
<protein>
    <submittedName>
        <fullName evidence="4">Efflux transporter, RND family, MFP subunit</fullName>
    </submittedName>
</protein>
<gene>
    <name evidence="4" type="ordered locus">TERTU_4671</name>
</gene>
<keyword evidence="5" id="KW-1185">Reference proteome</keyword>
<dbReference type="SUPFAM" id="SSF111369">
    <property type="entry name" value="HlyD-like secretion proteins"/>
    <property type="match status" value="1"/>
</dbReference>
<sequence length="357" mass="39537">MKKFIAIFFGVATVGVFIWTAVFLYQKSQQKPVVYETQQPFVTDIVVKTVATGKIIPRKEVEVKSQVSGVVETIYVEAGQPIAKDALIAKIQIIPNMERLVAAESRVETARLRLDNANTELARQKSLFADQLIPEFEFNKYQYDFNLQKEELDAAENALAIVREGASQKAGKISNQVKATLQGLILDIPVKEGTFVTETNTFNAGTTIATVANMEDMIFEGTVDESEVGKISEGMDLLLNIGAMEKEPFVAKLEYISPQGVDDQGTIKFEIRAAVTLRKDHFLRAGYSATADIVLDRADQVLAINERLLLVENGKTYVEVETAPQEFERREVVTGLSDGINIEIVSGIAKDARLKVR</sequence>
<feature type="transmembrane region" description="Helical" evidence="3">
    <location>
        <begin position="6"/>
        <end position="25"/>
    </location>
</feature>
<feature type="coiled-coil region" evidence="2">
    <location>
        <begin position="100"/>
        <end position="127"/>
    </location>
</feature>
<reference evidence="4 5" key="1">
    <citation type="journal article" date="2009" name="PLoS ONE">
        <title>The complete genome of Teredinibacter turnerae T7901: an intracellular endosymbiont of marine wood-boring bivalves (shipworms).</title>
        <authorList>
            <person name="Yang J.C."/>
            <person name="Madupu R."/>
            <person name="Durkin A.S."/>
            <person name="Ekborg N.A."/>
            <person name="Pedamallu C.S."/>
            <person name="Hostetler J.B."/>
            <person name="Radune D."/>
            <person name="Toms B.S."/>
            <person name="Henrissat B."/>
            <person name="Coutinho P.M."/>
            <person name="Schwarz S."/>
            <person name="Field L."/>
            <person name="Trindade-Silva A.E."/>
            <person name="Soares C.A.G."/>
            <person name="Elshahawi S."/>
            <person name="Hanora A."/>
            <person name="Schmidt E.W."/>
            <person name="Haygood M.G."/>
            <person name="Posfai J."/>
            <person name="Benner J."/>
            <person name="Madinger C."/>
            <person name="Nove J."/>
            <person name="Anton B."/>
            <person name="Chaudhary K."/>
            <person name="Foster J."/>
            <person name="Holman A."/>
            <person name="Kumar S."/>
            <person name="Lessard P.A."/>
            <person name="Luyten Y.A."/>
            <person name="Slatko B."/>
            <person name="Wood N."/>
            <person name="Wu B."/>
            <person name="Teplitski M."/>
            <person name="Mougous J.D."/>
            <person name="Ward N."/>
            <person name="Eisen J.A."/>
            <person name="Badger J.H."/>
            <person name="Distel D.L."/>
        </authorList>
    </citation>
    <scope>NUCLEOTIDE SEQUENCE [LARGE SCALE GENOMIC DNA]</scope>
    <source>
        <strain evidence="5">ATCC 39867 / T7901</strain>
    </source>
</reference>
<dbReference type="EMBL" id="CP001614">
    <property type="protein sequence ID" value="ACR13894.1"/>
    <property type="molecule type" value="Genomic_DNA"/>
</dbReference>
<dbReference type="InterPro" id="IPR006143">
    <property type="entry name" value="RND_pump_MFP"/>
</dbReference>
<dbReference type="NCBIfam" id="TIGR01730">
    <property type="entry name" value="RND_mfp"/>
    <property type="match status" value="1"/>
</dbReference>
<proteinExistence type="inferred from homology"/>
<keyword evidence="2" id="KW-0175">Coiled coil</keyword>
<dbReference type="Gene3D" id="2.40.50.100">
    <property type="match status" value="1"/>
</dbReference>
<dbReference type="Gene3D" id="1.10.287.470">
    <property type="entry name" value="Helix hairpin bin"/>
    <property type="match status" value="1"/>
</dbReference>
<dbReference type="eggNOG" id="COG0845">
    <property type="taxonomic scope" value="Bacteria"/>
</dbReference>
<dbReference type="AlphaFoldDB" id="C5BKF5"/>
<dbReference type="Gene3D" id="2.40.420.20">
    <property type="match status" value="1"/>
</dbReference>
<organism evidence="4 5">
    <name type="scientific">Teredinibacter turnerae (strain ATCC 39867 / T7901)</name>
    <dbReference type="NCBI Taxonomy" id="377629"/>
    <lineage>
        <taxon>Bacteria</taxon>
        <taxon>Pseudomonadati</taxon>
        <taxon>Pseudomonadota</taxon>
        <taxon>Gammaproteobacteria</taxon>
        <taxon>Cellvibrionales</taxon>
        <taxon>Cellvibrionaceae</taxon>
        <taxon>Teredinibacter</taxon>
    </lineage>
</organism>
<dbReference type="Proteomes" id="UP000009080">
    <property type="component" value="Chromosome"/>
</dbReference>
<evidence type="ECO:0000313" key="5">
    <source>
        <dbReference type="Proteomes" id="UP000009080"/>
    </source>
</evidence>
<dbReference type="KEGG" id="ttu:TERTU_4671"/>
<dbReference type="HOGENOM" id="CLU_018816_14_1_6"/>
<evidence type="ECO:0000256" key="1">
    <source>
        <dbReference type="ARBA" id="ARBA00009477"/>
    </source>
</evidence>
<keyword evidence="3" id="KW-0472">Membrane</keyword>
<name>C5BKF5_TERTT</name>
<dbReference type="GO" id="GO:1990281">
    <property type="term" value="C:efflux pump complex"/>
    <property type="evidence" value="ECO:0007669"/>
    <property type="project" value="TreeGrafter"/>
</dbReference>
<accession>C5BKF5</accession>
<keyword evidence="3" id="KW-1133">Transmembrane helix</keyword>
<dbReference type="STRING" id="377629.TERTU_4671"/>
<dbReference type="GO" id="GO:0015562">
    <property type="term" value="F:efflux transmembrane transporter activity"/>
    <property type="evidence" value="ECO:0007669"/>
    <property type="project" value="TreeGrafter"/>
</dbReference>
<evidence type="ECO:0000313" key="4">
    <source>
        <dbReference type="EMBL" id="ACR13894.1"/>
    </source>
</evidence>
<dbReference type="Gene3D" id="2.40.30.170">
    <property type="match status" value="1"/>
</dbReference>
<keyword evidence="3" id="KW-0812">Transmembrane</keyword>
<dbReference type="PANTHER" id="PTHR30469">
    <property type="entry name" value="MULTIDRUG RESISTANCE PROTEIN MDTA"/>
    <property type="match status" value="1"/>
</dbReference>
<comment type="similarity">
    <text evidence="1">Belongs to the membrane fusion protein (MFP) (TC 8.A.1) family.</text>
</comment>
<dbReference type="OrthoDB" id="9809068at2"/>